<dbReference type="AlphaFoldDB" id="A0A5E4ZGX5"/>
<gene>
    <name evidence="2" type="ORF">PTE30175_05490</name>
</gene>
<sequence>MLASSHFASFRKSTAQGASALESNRRQDLEIGIELKQVSQAPPPGSPTDEGYASNSPSLKSSVSSPDSPDLAFDIEAVLPSASQIRTTRNDSKWRKGQTPATDTSPLAARAALARAIYTPFGGRDAVAQDRRLQQYLDDMTQTLSNAAVSAKTFNEKLDVLVRQERDALTVSNYVKGALKAVPFFVGTYLSTLISEAPDAITPTLQSLTLMATELVLGTLIEQLITCVPAHVGVRPAPAQGTGTRPDCVPSALRTISCAVMSLSFWYGAVRNGLRIAAEAVLVYWGTTPEHLRRAHLVFDGLFGISAAGPGHHMTTKRQEFDEARCRRHLITRQNFIDTLLVTPPKPLSDRWLDGVVSVPRSILANLPKPAITLPTLALSAGFTGLGPAHAYLVQLSGATQQDSTYAECMRNALQMPPLALVYAMIGLGLGVGRHYEYHQQSLLRDVCTVLTMPLRPLQYVWNAFYPATPCVASHIPPAPVPAISPGVPNPAFCASV</sequence>
<feature type="region of interest" description="Disordered" evidence="1">
    <location>
        <begin position="84"/>
        <end position="104"/>
    </location>
</feature>
<accession>A0A5E4ZGX5</accession>
<protein>
    <submittedName>
        <fullName evidence="2">Uncharacterized protein</fullName>
    </submittedName>
</protein>
<proteinExistence type="predicted"/>
<organism evidence="2 3">
    <name type="scientific">Pandoraea terrae</name>
    <dbReference type="NCBI Taxonomy" id="1537710"/>
    <lineage>
        <taxon>Bacteria</taxon>
        <taxon>Pseudomonadati</taxon>
        <taxon>Pseudomonadota</taxon>
        <taxon>Betaproteobacteria</taxon>
        <taxon>Burkholderiales</taxon>
        <taxon>Burkholderiaceae</taxon>
        <taxon>Pandoraea</taxon>
    </lineage>
</organism>
<reference evidence="2 3" key="1">
    <citation type="submission" date="2019-08" db="EMBL/GenBank/DDBJ databases">
        <authorList>
            <person name="Peeters C."/>
        </authorList>
    </citation>
    <scope>NUCLEOTIDE SEQUENCE [LARGE SCALE GENOMIC DNA]</scope>
    <source>
        <strain evidence="2 3">LMG 30175</strain>
    </source>
</reference>
<keyword evidence="3" id="KW-1185">Reference proteome</keyword>
<name>A0A5E4ZGX5_9BURK</name>
<evidence type="ECO:0000256" key="1">
    <source>
        <dbReference type="SAM" id="MobiDB-lite"/>
    </source>
</evidence>
<dbReference type="EMBL" id="CABPRZ010000044">
    <property type="protein sequence ID" value="VVE59540.1"/>
    <property type="molecule type" value="Genomic_DNA"/>
</dbReference>
<dbReference type="Proteomes" id="UP000414233">
    <property type="component" value="Unassembled WGS sequence"/>
</dbReference>
<feature type="compositionally biased region" description="Low complexity" evidence="1">
    <location>
        <begin position="54"/>
        <end position="67"/>
    </location>
</feature>
<evidence type="ECO:0000313" key="2">
    <source>
        <dbReference type="EMBL" id="VVE59540.1"/>
    </source>
</evidence>
<evidence type="ECO:0000313" key="3">
    <source>
        <dbReference type="Proteomes" id="UP000414233"/>
    </source>
</evidence>
<feature type="region of interest" description="Disordered" evidence="1">
    <location>
        <begin position="1"/>
        <end position="67"/>
    </location>
</feature>